<name>A0A4C1THQ9_EUMVA</name>
<dbReference type="EMBL" id="BGZK01000055">
    <property type="protein sequence ID" value="GBP13110.1"/>
    <property type="molecule type" value="Genomic_DNA"/>
</dbReference>
<feature type="compositionally biased region" description="Polar residues" evidence="1">
    <location>
        <begin position="381"/>
        <end position="396"/>
    </location>
</feature>
<keyword evidence="2" id="KW-1133">Transmembrane helix</keyword>
<sequence>MVGDQPVDAIRIGRETTHLKSLPLVASSDLEDGEVVEGTNTLKDDDELTFMKADKKTLKSYHNVLEGSGDVELTTISDVEVTTVSDVEIRNEQALETAFPETGQFMPVGEHTTEDPFEEGSGWTLIEEGSGTDIPELYHTEHITTTIPPPLFTGPIEPFFGEHFFSATNDTTSEYPLPPTLNIFEGNKEEITTVSMQSSEKDTIIAVTTEVSSTVHTPRDTTLSQQIVIQPGVVTGPAEEVNKKTTDKAGTYVCIALIVILLVGLIGFALIKGQIRKRRDRRLLRQQRRDVEKASKEMVDMNKSLLGKPAPVDDPIDRKINGKYELVPTHEPTHKKGENGDIPNGVNHDSNGVKENSPRDGNQNKNSSIDNNINEQEKPINPTQQETSLNMASASPDSRKDTHSLSSEDIFVPINDDDQPHMNGITDSDISQPLIDGNPNTDSDFLSPSREYVPVYSPDMGRVRIKLTETPKPKTPVLVTRSRSNAGDIIITPASEANNRKSTT</sequence>
<evidence type="ECO:0000256" key="2">
    <source>
        <dbReference type="SAM" id="Phobius"/>
    </source>
</evidence>
<keyword evidence="4" id="KW-1185">Reference proteome</keyword>
<evidence type="ECO:0000313" key="4">
    <source>
        <dbReference type="Proteomes" id="UP000299102"/>
    </source>
</evidence>
<accession>A0A4C1THQ9</accession>
<gene>
    <name evidence="3" type="primary">wdp</name>
    <name evidence="3" type="ORF">EVAR_93077_1</name>
</gene>
<protein>
    <submittedName>
        <fullName evidence="3">Protein windpipe</fullName>
    </submittedName>
</protein>
<evidence type="ECO:0000256" key="1">
    <source>
        <dbReference type="SAM" id="MobiDB-lite"/>
    </source>
</evidence>
<evidence type="ECO:0000313" key="3">
    <source>
        <dbReference type="EMBL" id="GBP13110.1"/>
    </source>
</evidence>
<comment type="caution">
    <text evidence="3">The sequence shown here is derived from an EMBL/GenBank/DDBJ whole genome shotgun (WGS) entry which is preliminary data.</text>
</comment>
<proteinExistence type="predicted"/>
<keyword evidence="2" id="KW-0472">Membrane</keyword>
<organism evidence="3 4">
    <name type="scientific">Eumeta variegata</name>
    <name type="common">Bagworm moth</name>
    <name type="synonym">Eumeta japonica</name>
    <dbReference type="NCBI Taxonomy" id="151549"/>
    <lineage>
        <taxon>Eukaryota</taxon>
        <taxon>Metazoa</taxon>
        <taxon>Ecdysozoa</taxon>
        <taxon>Arthropoda</taxon>
        <taxon>Hexapoda</taxon>
        <taxon>Insecta</taxon>
        <taxon>Pterygota</taxon>
        <taxon>Neoptera</taxon>
        <taxon>Endopterygota</taxon>
        <taxon>Lepidoptera</taxon>
        <taxon>Glossata</taxon>
        <taxon>Ditrysia</taxon>
        <taxon>Tineoidea</taxon>
        <taxon>Psychidae</taxon>
        <taxon>Oiketicinae</taxon>
        <taxon>Eumeta</taxon>
    </lineage>
</organism>
<dbReference type="Proteomes" id="UP000299102">
    <property type="component" value="Unassembled WGS sequence"/>
</dbReference>
<feature type="transmembrane region" description="Helical" evidence="2">
    <location>
        <begin position="249"/>
        <end position="271"/>
    </location>
</feature>
<dbReference type="AlphaFoldDB" id="A0A4C1THQ9"/>
<feature type="compositionally biased region" description="Polar residues" evidence="1">
    <location>
        <begin position="347"/>
        <end position="374"/>
    </location>
</feature>
<feature type="compositionally biased region" description="Basic and acidic residues" evidence="1">
    <location>
        <begin position="287"/>
        <end position="300"/>
    </location>
</feature>
<reference evidence="3 4" key="1">
    <citation type="journal article" date="2019" name="Commun. Biol.">
        <title>The bagworm genome reveals a unique fibroin gene that provides high tensile strength.</title>
        <authorList>
            <person name="Kono N."/>
            <person name="Nakamura H."/>
            <person name="Ohtoshi R."/>
            <person name="Tomita M."/>
            <person name="Numata K."/>
            <person name="Arakawa K."/>
        </authorList>
    </citation>
    <scope>NUCLEOTIDE SEQUENCE [LARGE SCALE GENOMIC DNA]</scope>
</reference>
<feature type="region of interest" description="Disordered" evidence="1">
    <location>
        <begin position="287"/>
        <end position="449"/>
    </location>
</feature>
<dbReference type="OrthoDB" id="1741314at2759"/>
<keyword evidence="2" id="KW-0812">Transmembrane</keyword>
<dbReference type="STRING" id="151549.A0A4C1THQ9"/>